<gene>
    <name evidence="1" type="ORF">OSH07_11515</name>
</gene>
<dbReference type="AlphaFoldDB" id="A0A9X3ILG2"/>
<evidence type="ECO:0000313" key="1">
    <source>
        <dbReference type="EMBL" id="MCX5569822.1"/>
    </source>
</evidence>
<reference evidence="1" key="1">
    <citation type="submission" date="2022-11" db="EMBL/GenBank/DDBJ databases">
        <title>Biodiversity and phylogenetic relationships of bacteria.</title>
        <authorList>
            <person name="Machado R.A.R."/>
            <person name="Bhat A."/>
            <person name="Loulou A."/>
            <person name="Kallel S."/>
        </authorList>
    </citation>
    <scope>NUCLEOTIDE SEQUENCE</scope>
    <source>
        <strain evidence="1">K-TC2</strain>
    </source>
</reference>
<sequence>MASPTTSPASAAPSGCGTCRNCSSLFWGIGAASGLRCVGEAGKGRAVR</sequence>
<dbReference type="RefSeq" id="WP_266338794.1">
    <property type="nucleotide sequence ID" value="NZ_JAPKNK010000004.1"/>
</dbReference>
<keyword evidence="2" id="KW-1185">Reference proteome</keyword>
<comment type="caution">
    <text evidence="1">The sequence shown here is derived from an EMBL/GenBank/DDBJ whole genome shotgun (WGS) entry which is preliminary data.</text>
</comment>
<evidence type="ECO:0000313" key="2">
    <source>
        <dbReference type="Proteomes" id="UP001144805"/>
    </source>
</evidence>
<proteinExistence type="predicted"/>
<dbReference type="EMBL" id="JAPKNK010000004">
    <property type="protein sequence ID" value="MCX5569822.1"/>
    <property type="molecule type" value="Genomic_DNA"/>
</dbReference>
<organism evidence="1 2">
    <name type="scientific">Kaistia nematophila</name>
    <dbReference type="NCBI Taxonomy" id="2994654"/>
    <lineage>
        <taxon>Bacteria</taxon>
        <taxon>Pseudomonadati</taxon>
        <taxon>Pseudomonadota</taxon>
        <taxon>Alphaproteobacteria</taxon>
        <taxon>Hyphomicrobiales</taxon>
        <taxon>Kaistiaceae</taxon>
        <taxon>Kaistia</taxon>
    </lineage>
</organism>
<protein>
    <submittedName>
        <fullName evidence="1">Uncharacterized protein</fullName>
    </submittedName>
</protein>
<name>A0A9X3ILG2_9HYPH</name>
<dbReference type="Proteomes" id="UP001144805">
    <property type="component" value="Unassembled WGS sequence"/>
</dbReference>
<accession>A0A9X3ILG2</accession>